<dbReference type="Proteomes" id="UP000235145">
    <property type="component" value="Unassembled WGS sequence"/>
</dbReference>
<feature type="domain" description="GAG-pre-integrase" evidence="2">
    <location>
        <begin position="425"/>
        <end position="489"/>
    </location>
</feature>
<evidence type="ECO:0000259" key="2">
    <source>
        <dbReference type="Pfam" id="PF13976"/>
    </source>
</evidence>
<feature type="region of interest" description="Disordered" evidence="1">
    <location>
        <begin position="274"/>
        <end position="323"/>
    </location>
</feature>
<reference evidence="3 4" key="1">
    <citation type="journal article" date="2017" name="Nat. Commun.">
        <title>Genome assembly with in vitro proximity ligation data and whole-genome triplication in lettuce.</title>
        <authorList>
            <person name="Reyes-Chin-Wo S."/>
            <person name="Wang Z."/>
            <person name="Yang X."/>
            <person name="Kozik A."/>
            <person name="Arikit S."/>
            <person name="Song C."/>
            <person name="Xia L."/>
            <person name="Froenicke L."/>
            <person name="Lavelle D.O."/>
            <person name="Truco M.J."/>
            <person name="Xia R."/>
            <person name="Zhu S."/>
            <person name="Xu C."/>
            <person name="Xu H."/>
            <person name="Xu X."/>
            <person name="Cox K."/>
            <person name="Korf I."/>
            <person name="Meyers B.C."/>
            <person name="Michelmore R.W."/>
        </authorList>
    </citation>
    <scope>NUCLEOTIDE SEQUENCE [LARGE SCALE GENOMIC DNA]</scope>
    <source>
        <strain evidence="4">cv. Salinas</strain>
        <tissue evidence="3">Seedlings</tissue>
    </source>
</reference>
<accession>A0A9R1V3G2</accession>
<feature type="compositionally biased region" description="Low complexity" evidence="1">
    <location>
        <begin position="294"/>
        <end position="313"/>
    </location>
</feature>
<evidence type="ECO:0000256" key="1">
    <source>
        <dbReference type="SAM" id="MobiDB-lite"/>
    </source>
</evidence>
<organism evidence="3 4">
    <name type="scientific">Lactuca sativa</name>
    <name type="common">Garden lettuce</name>
    <dbReference type="NCBI Taxonomy" id="4236"/>
    <lineage>
        <taxon>Eukaryota</taxon>
        <taxon>Viridiplantae</taxon>
        <taxon>Streptophyta</taxon>
        <taxon>Embryophyta</taxon>
        <taxon>Tracheophyta</taxon>
        <taxon>Spermatophyta</taxon>
        <taxon>Magnoliopsida</taxon>
        <taxon>eudicotyledons</taxon>
        <taxon>Gunneridae</taxon>
        <taxon>Pentapetalae</taxon>
        <taxon>asterids</taxon>
        <taxon>campanulids</taxon>
        <taxon>Asterales</taxon>
        <taxon>Asteraceae</taxon>
        <taxon>Cichorioideae</taxon>
        <taxon>Cichorieae</taxon>
        <taxon>Lactucinae</taxon>
        <taxon>Lactuca</taxon>
    </lineage>
</organism>
<comment type="caution">
    <text evidence="3">The sequence shown here is derived from an EMBL/GenBank/DDBJ whole genome shotgun (WGS) entry which is preliminary data.</text>
</comment>
<dbReference type="EMBL" id="NBSK02000007">
    <property type="protein sequence ID" value="KAJ0198613.1"/>
    <property type="molecule type" value="Genomic_DNA"/>
</dbReference>
<protein>
    <recommendedName>
        <fullName evidence="2">GAG-pre-integrase domain-containing protein</fullName>
    </recommendedName>
</protein>
<sequence>MSTIVAFTQADKAVHNSHKFGFKLSSTNYGFWKTMIQPFLITNNLFGYIDGTVSCPSSTVLLAGSSSDKDKEPTATTQVNPEYTTWVSNDAHVRMIVLSTISESAFQHVQGVTSRELWLALERAYAPHTASREYTLKTQLLKIQMKPDESSSAYLTRAQEYSDALANIGEPMKEKDVVMLVLSGLREEYNGFKSTILARQVPIAFVDLHALLLDHDYMISKNSIEVNPAQAFTAAASIRKPVTITGPSQVSTDAVQAIQQLAAQLGFQLQPIGSQQPQAHYTNRSQNNRDRTQNNRSGNSTNNRGRGNYNNRNQGGGTRNQFSWASNQNTVYGTCNRCGIGHVPSQCPNRDPSTFRSRQAPSANFADSRSQSSSTWLPDTGSSHHVASHLSSFDTSEASMARIIFMLVTDTSTHNILHMGPSNGGLYSFNLPRVQSKVSFSARASSTTWHHRLGHPHPQLLQSMFSKFRLPLSNNCSSISCDSCSIGKSSKLHLLPSNIKTAHVLDLVFCDVWGPAPIHVDISFETKI</sequence>
<keyword evidence="4" id="KW-1185">Reference proteome</keyword>
<evidence type="ECO:0000313" key="3">
    <source>
        <dbReference type="EMBL" id="KAJ0198613.1"/>
    </source>
</evidence>
<feature type="compositionally biased region" description="Polar residues" evidence="1">
    <location>
        <begin position="274"/>
        <end position="286"/>
    </location>
</feature>
<dbReference type="Pfam" id="PF13976">
    <property type="entry name" value="gag_pre-integrs"/>
    <property type="match status" value="1"/>
</dbReference>
<evidence type="ECO:0000313" key="4">
    <source>
        <dbReference type="Proteomes" id="UP000235145"/>
    </source>
</evidence>
<gene>
    <name evidence="3" type="ORF">LSAT_V11C700356660</name>
</gene>
<dbReference type="InterPro" id="IPR025724">
    <property type="entry name" value="GAG-pre-integrase_dom"/>
</dbReference>
<feature type="region of interest" description="Disordered" evidence="1">
    <location>
        <begin position="345"/>
        <end position="381"/>
    </location>
</feature>
<proteinExistence type="predicted"/>
<feature type="compositionally biased region" description="Polar residues" evidence="1">
    <location>
        <begin position="346"/>
        <end position="381"/>
    </location>
</feature>
<dbReference type="AlphaFoldDB" id="A0A9R1V3G2"/>
<dbReference type="PANTHER" id="PTHR47481">
    <property type="match status" value="1"/>
</dbReference>
<dbReference type="Pfam" id="PF14223">
    <property type="entry name" value="Retrotran_gag_2"/>
    <property type="match status" value="1"/>
</dbReference>
<name>A0A9R1V3G2_LACSA</name>
<dbReference type="PANTHER" id="PTHR47481:SF39">
    <property type="entry name" value="TRANSCRIPTION FACTOR INTERACTOR AND REGULATOR CCHC(ZN) FAMILY"/>
    <property type="match status" value="1"/>
</dbReference>